<feature type="transmembrane region" description="Helical" evidence="1">
    <location>
        <begin position="16"/>
        <end position="38"/>
    </location>
</feature>
<evidence type="ECO:0000313" key="3">
    <source>
        <dbReference type="Proteomes" id="UP000679992"/>
    </source>
</evidence>
<sequence>MTSTMTENLVDTDNTALMMICPISKMSMIFLIVLYLSLATLHSKFATRDIMGPSAYKSPIWLLEKPNWE</sequence>
<name>A0ABQ4MAY0_9BACL</name>
<organism evidence="2 3">
    <name type="scientific">Paenibacillus vini</name>
    <dbReference type="NCBI Taxonomy" id="1476024"/>
    <lineage>
        <taxon>Bacteria</taxon>
        <taxon>Bacillati</taxon>
        <taxon>Bacillota</taxon>
        <taxon>Bacilli</taxon>
        <taxon>Bacillales</taxon>
        <taxon>Paenibacillaceae</taxon>
        <taxon>Paenibacillus</taxon>
    </lineage>
</organism>
<comment type="caution">
    <text evidence="2">The sequence shown here is derived from an EMBL/GenBank/DDBJ whole genome shotgun (WGS) entry which is preliminary data.</text>
</comment>
<proteinExistence type="predicted"/>
<evidence type="ECO:0000313" key="2">
    <source>
        <dbReference type="EMBL" id="GIP53148.1"/>
    </source>
</evidence>
<dbReference type="Proteomes" id="UP000679992">
    <property type="component" value="Unassembled WGS sequence"/>
</dbReference>
<protein>
    <submittedName>
        <fullName evidence="2">Uncharacterized protein</fullName>
    </submittedName>
</protein>
<keyword evidence="3" id="KW-1185">Reference proteome</keyword>
<dbReference type="EMBL" id="BOSL01000006">
    <property type="protein sequence ID" value="GIP53148.1"/>
    <property type="molecule type" value="Genomic_DNA"/>
</dbReference>
<keyword evidence="1" id="KW-1133">Transmembrane helix</keyword>
<accession>A0ABQ4MAY0</accession>
<evidence type="ECO:0000256" key="1">
    <source>
        <dbReference type="SAM" id="Phobius"/>
    </source>
</evidence>
<reference evidence="2 3" key="1">
    <citation type="submission" date="2021-03" db="EMBL/GenBank/DDBJ databases">
        <title>Antimicrobial resistance genes in bacteria isolated from Japanese honey, and their potential for conferring macrolide and lincosamide resistance in the American foulbrood pathogen Paenibacillus larvae.</title>
        <authorList>
            <person name="Okamoto M."/>
            <person name="Kumagai M."/>
            <person name="Kanamori H."/>
            <person name="Takamatsu D."/>
        </authorList>
    </citation>
    <scope>NUCLEOTIDE SEQUENCE [LARGE SCALE GENOMIC DNA]</scope>
    <source>
        <strain evidence="2 3">J42TS3</strain>
    </source>
</reference>
<keyword evidence="1" id="KW-0812">Transmembrane</keyword>
<keyword evidence="1" id="KW-0472">Membrane</keyword>
<gene>
    <name evidence="2" type="ORF">J42TS3_21830</name>
</gene>